<feature type="non-terminal residue" evidence="1">
    <location>
        <position position="566"/>
    </location>
</feature>
<name>A0ACA9MVM9_9GLOM</name>
<evidence type="ECO:0000313" key="2">
    <source>
        <dbReference type="Proteomes" id="UP000789525"/>
    </source>
</evidence>
<evidence type="ECO:0000313" key="1">
    <source>
        <dbReference type="EMBL" id="CAG8609901.1"/>
    </source>
</evidence>
<keyword evidence="2" id="KW-1185">Reference proteome</keyword>
<reference evidence="1" key="1">
    <citation type="submission" date="2021-06" db="EMBL/GenBank/DDBJ databases">
        <authorList>
            <person name="Kallberg Y."/>
            <person name="Tangrot J."/>
            <person name="Rosling A."/>
        </authorList>
    </citation>
    <scope>NUCLEOTIDE SEQUENCE</scope>
    <source>
        <strain evidence="1">CL356</strain>
    </source>
</reference>
<accession>A0ACA9MVM9</accession>
<gene>
    <name evidence="1" type="ORF">ACOLOM_LOCUS6979</name>
</gene>
<sequence length="566" mass="63554">MKFARYLEETQVKRPSTFSGACCVFTPIYSDYRGLKKRISAIKAERDAKKTTPKFYDSVRRTPKGKQRADSTSIASPIANSTGIRQRNEAVNIESNRAGKSNSLQESGGLSNKNTSGRIGASVEGVYGTFGHTPSINEQLNLQDGPPDLTLPPPIKSISDAHINEVLQGGSSRNRPRAMTVDTLNPGHSAVSPTFDGRSSLQPGSSPKTPRRPRLLASLTGLRQRANSTSTSKALATMTPLECQFFEGLDKELRKVVDFYREREKEALIRVSVIKEQLNDLRDHRKIFHDHEEQQVMPILPKMIGKLAIHLSPPMPWKQPIAVNNEENLAPSTSKGNGERSSSQPPRYDPEDYQEAKKKLKKAVLEFYRQDHPRYLHINTNNMILNLTGFRKALKKFDKVAQVCILSVSYMILFSFIDPGPDVPTIEPSILSNPTTIDRMLEEIENIYAARFGETKEGGDRKKARTRLKATFREHSHHYSTFRTGIFIGLSIPALISGIYEFPEWSSLLQIYLAFFIPVVFGLLASLNIIVWAHMAKLIQAPELDVRTVVDSREYAEARAPYLLCR</sequence>
<protein>
    <submittedName>
        <fullName evidence="1">11674_t:CDS:1</fullName>
    </submittedName>
</protein>
<dbReference type="EMBL" id="CAJVPT010015183">
    <property type="protein sequence ID" value="CAG8609901.1"/>
    <property type="molecule type" value="Genomic_DNA"/>
</dbReference>
<comment type="caution">
    <text evidence="1">The sequence shown here is derived from an EMBL/GenBank/DDBJ whole genome shotgun (WGS) entry which is preliminary data.</text>
</comment>
<organism evidence="1 2">
    <name type="scientific">Acaulospora colombiana</name>
    <dbReference type="NCBI Taxonomy" id="27376"/>
    <lineage>
        <taxon>Eukaryota</taxon>
        <taxon>Fungi</taxon>
        <taxon>Fungi incertae sedis</taxon>
        <taxon>Mucoromycota</taxon>
        <taxon>Glomeromycotina</taxon>
        <taxon>Glomeromycetes</taxon>
        <taxon>Diversisporales</taxon>
        <taxon>Acaulosporaceae</taxon>
        <taxon>Acaulospora</taxon>
    </lineage>
</organism>
<proteinExistence type="predicted"/>
<dbReference type="Proteomes" id="UP000789525">
    <property type="component" value="Unassembled WGS sequence"/>
</dbReference>